<protein>
    <recommendedName>
        <fullName evidence="2">Dynamin N-terminal domain-containing protein</fullName>
    </recommendedName>
</protein>
<accession>A0AAE0BYI5</accession>
<dbReference type="PANTHER" id="PTHR36681:SF3">
    <property type="entry name" value="NUCLEAR GTPASE, GERMINAL CENTER-ASSOCIATED, TANDEM DUPLICATE 3"/>
    <property type="match status" value="1"/>
</dbReference>
<sequence>MLRHVAQTQAKACSLQPDNISIPSAPSRLVLYDCADTKKKKVAVLQYRVGGDREFDFTVTATLRGGYICIWKQNDLEPIMLGRSPGCVLEARLEFGDIVDLHIRSSSEKVSSSKSEFSFVLDSPEKYIPDRPQSALPETPLQAVAAKGVPGSDDTPMLTRTTHSCGVTSSVWKTDEFEQTPARLHVSELAKNLSTDLRNLFAPLRTYLQEEPSEVGTVWPVMRCETLYQLSDAVEAELATVKTLTEATMRTYIGVLGTTGAGKSSLVNCILGEADILPTSGCRACTASVIEMQYHESEDYTATVTFATETEWRTEIEELLAVLSTATDVSSVSSSNCPPLAKLEAVIGGNSVRGLLQQRGKAVTVEELLSLKSPATELLGKTVLLRSLDAKAISTDLARYVDSGSREREAQMWPLVRTVCIRHNWALLSTGAVIVDLPGVQDANSARGVAALKYRDQCHTIWVAADITRAVDDATAHDLTAQQMKKFQEQGNQFGEIGFVCTKADTLDADEILRGFRENMGEACTAAGLTEAQVAEVASKLNDLDLQLSLKGNSEQMADENDECTNHEECATLQGRRARLVKQQRGYCARLRNAWIQGQLRASLGAAAAAGDIMHGALSVFTVSSQEMQKLEGRLASEGPCEVFSREKDTGIPSIRAHIATLTERHICHQARPSLERLAGLLNSVGSLMQLGNADALRVGGSAADVLNRALTELFSQAANAPVECVRQLGAQHASSSAARDLQTTDLRSALGGALVGTSAQERSPWEVTLRRDLASIEATHFEGAVTGALQNAIRDGVEAFTLSSPVEADVSMQQADDMDPVSGNESGPAIPDGLDTAVASVPSAPGNQIILELSAACRDILCRAVAAADVCMTTTLDPRRADRMAALASVWLIRARYVDICSKVGVHVQMPPSHQDTDDHLVGDHQDKVFILKSTNREPAIKFVPIPTHAEPSSAPLAETNPEALPGLPKAHAEGSALGTEHLVPPMWESDAAWTASSGFVAQMAACIVRCAEPHAEQLKARVSAALHLVTEARHGEGNIGSGARQVLEEASEALSQFPGLLQAFSQAYFSGFDAHDTEAAVAAEHTLRSLWKDIMGARGQCESPTTQKHKLPEDGDSGCSDSKRRRIGEGGLDKQADRSHARLTMTKVQAAVECHKKGTKVARVMITPDKQGKFRMTIRFTDRATLWIHTQSNHLHEQAPVPAPEPMHFTCDCAAAVGGTCPCEHLLILPTALRVIEPTLPDTEWATLIQELDPLDCAFLAGPAASSAGHMAAELAQRQLGSCAAPSAAQPSGIPGLLKTLRSRMYCRHLIHTMQPGNVRCTIKEGVLRGDQEGKAVAISLDDRCTVSCSVDGTSVHFFSPQVFQLLDDCASLDKVVMDCDLMADRLASLTPSEVARLLLHLCISLNEWERFRPLLQAATERINFRGGGDASPTPRGPARLVTGDWHLDLVGTPSSVAPPRISEEENTNFGQLHNQQPTVKESAQRYAVGTPMVWLQGCMVARVFERQAPQSPTNIVTIDQSGGGFQITCVSQRVLEGWQGSPHCTDFPCVHVQAVLRECGPTRSRYHACAVNGDLLLCSLAELPGDAARAALVSAAGALHLERPIEALLDLHCRPSQASHNSSTPSAPPAFNPWVHRDETEDAQGPDIKEVKFTLLGMARYAADCRESAHRYTHGYPASALTTLTLLRRLRAAQKLLAPGATLAGSQQAARRLGATTTVKLLQALLEVRRWVTREPRARWHLCHWSANQQLGESSGQACLPFDVYPATHAERELRLTNLQLVAQCTAPLLYGRILALGAADEDEPVKAAMLKHGTVDGLLHAVVHCVGRGSAPPRAAAPSLLEYCEALTHACSNPCVQAAKDTPVAAIDTVSQILQECIKDHETARRWNVACEVRIGIINLQVKESTIPEDLFSGFLRSAGCSGQPSTQLNALRDILVLPVAGYRSSGTLSPMNALTSGNLMHAWKYLCAFARALGEDAREGILQHNEGENSEMDVVEALDRLSLMVFDVALELLRAYNQKCVETPAQMPWNVSWDSIKLLVSAVLGCCAQICDSTLRLTPLKVLERLSSVLFDISLAPVGLAGSPGFLERYNRCTNLQIDMHAVWRERLQPVLTGPDATPEPATKLLMSPGMLTLPLPCLVATADDLCTAQRPAHAAKLLGAAILTQIPGAPAMGSAKDIQDAARALLAPCTAAPLNLQMLNQAVQTITEAIARLVPAAGMPALGAPSDDACDSSRRCILHGLATHVLSVLPIQLGAPTDDAASCCAQIELRNSVKAFATRVSTALCTVVKPATLYAESLRCVQLAACVKPLVREYGLHGLHADSSLGAINMALSLPVLYTASHTMDWWRDGFQAAFEATLALPYPHQQAAAVYRAASCVAAYVQTVALQGHLNATALTNLLPPLAAMPIVQKSPYLSGQIAQLQATLVGVVSAWASGSDMRASAARANWRCMHDQLFRLLSPAHWVCHTQHTNWDVMQRCYRCKPHVVTFQTTVRTLVSQTNSAGMQFELSNALVEVNTKDAFIHLPQIVKRHMKQQFDDCLSQPRVTPAERASFGLTLQVGRPAPVPVPPEATVETAAQAAPPRAADLAHAASTSAPRSSPESRGSQQTVPCATTSELASAAPSEATTSDSTMPQQPHAPAVPPCPSVSPVPTTSELASAAPSEATTSDSTMPQQPHAPAVPPCPSVSPVPTTPLATAATSTAAPDVPMTEGPSEFSDGEADEKASTFKCDRARYSPNLNLDDSSDDEDTKG</sequence>
<dbReference type="Gene3D" id="3.40.50.300">
    <property type="entry name" value="P-loop containing nucleotide triphosphate hydrolases"/>
    <property type="match status" value="1"/>
</dbReference>
<feature type="compositionally biased region" description="Polar residues" evidence="1">
    <location>
        <begin position="2603"/>
        <end position="2624"/>
    </location>
</feature>
<dbReference type="InterPro" id="IPR027417">
    <property type="entry name" value="P-loop_NTPase"/>
</dbReference>
<feature type="domain" description="Dynamin N-terminal" evidence="2">
    <location>
        <begin position="253"/>
        <end position="480"/>
    </location>
</feature>
<feature type="region of interest" description="Disordered" evidence="1">
    <location>
        <begin position="2572"/>
        <end position="2758"/>
    </location>
</feature>
<evidence type="ECO:0000259" key="2">
    <source>
        <dbReference type="Pfam" id="PF00350"/>
    </source>
</evidence>
<dbReference type="EMBL" id="LGRX02030973">
    <property type="protein sequence ID" value="KAK3245141.1"/>
    <property type="molecule type" value="Genomic_DNA"/>
</dbReference>
<evidence type="ECO:0000313" key="4">
    <source>
        <dbReference type="Proteomes" id="UP001190700"/>
    </source>
</evidence>
<feature type="compositionally biased region" description="Pro residues" evidence="1">
    <location>
        <begin position="2685"/>
        <end position="2698"/>
    </location>
</feature>
<feature type="compositionally biased region" description="Low complexity" evidence="1">
    <location>
        <begin position="2699"/>
        <end position="2714"/>
    </location>
</feature>
<dbReference type="Proteomes" id="UP001190700">
    <property type="component" value="Unassembled WGS sequence"/>
</dbReference>
<evidence type="ECO:0000256" key="1">
    <source>
        <dbReference type="SAM" id="MobiDB-lite"/>
    </source>
</evidence>
<proteinExistence type="predicted"/>
<feature type="region of interest" description="Disordered" evidence="1">
    <location>
        <begin position="1103"/>
        <end position="1140"/>
    </location>
</feature>
<evidence type="ECO:0000313" key="3">
    <source>
        <dbReference type="EMBL" id="KAK3245141.1"/>
    </source>
</evidence>
<dbReference type="PANTHER" id="PTHR36681">
    <property type="entry name" value="NUCLEAR GTPASE, GERMINAL CENTER-ASSOCIATED, TANDEM DUPLICATE 3"/>
    <property type="match status" value="1"/>
</dbReference>
<feature type="compositionally biased region" description="Low complexity" evidence="1">
    <location>
        <begin position="2577"/>
        <end position="2602"/>
    </location>
</feature>
<reference evidence="3 4" key="1">
    <citation type="journal article" date="2015" name="Genome Biol. Evol.">
        <title>Comparative Genomics of a Bacterivorous Green Alga Reveals Evolutionary Causalities and Consequences of Phago-Mixotrophic Mode of Nutrition.</title>
        <authorList>
            <person name="Burns J.A."/>
            <person name="Paasch A."/>
            <person name="Narechania A."/>
            <person name="Kim E."/>
        </authorList>
    </citation>
    <scope>NUCLEOTIDE SEQUENCE [LARGE SCALE GENOMIC DNA]</scope>
    <source>
        <strain evidence="3 4">PLY_AMNH</strain>
    </source>
</reference>
<organism evidence="3 4">
    <name type="scientific">Cymbomonas tetramitiformis</name>
    <dbReference type="NCBI Taxonomy" id="36881"/>
    <lineage>
        <taxon>Eukaryota</taxon>
        <taxon>Viridiplantae</taxon>
        <taxon>Chlorophyta</taxon>
        <taxon>Pyramimonadophyceae</taxon>
        <taxon>Pyramimonadales</taxon>
        <taxon>Pyramimonadaceae</taxon>
        <taxon>Cymbomonas</taxon>
    </lineage>
</organism>
<dbReference type="SUPFAM" id="SSF52540">
    <property type="entry name" value="P-loop containing nucleoside triphosphate hydrolases"/>
    <property type="match status" value="1"/>
</dbReference>
<feature type="compositionally biased region" description="Pro residues" evidence="1">
    <location>
        <begin position="2646"/>
        <end position="2655"/>
    </location>
</feature>
<feature type="compositionally biased region" description="Basic and acidic residues" evidence="1">
    <location>
        <begin position="2728"/>
        <end position="2740"/>
    </location>
</feature>
<dbReference type="Pfam" id="PF00350">
    <property type="entry name" value="Dynamin_N"/>
    <property type="match status" value="1"/>
</dbReference>
<feature type="compositionally biased region" description="Polar residues" evidence="1">
    <location>
        <begin position="2670"/>
        <end position="2680"/>
    </location>
</feature>
<name>A0AAE0BYI5_9CHLO</name>
<dbReference type="InterPro" id="IPR045063">
    <property type="entry name" value="Dynamin_N"/>
</dbReference>
<feature type="compositionally biased region" description="Basic and acidic residues" evidence="1">
    <location>
        <begin position="1129"/>
        <end position="1140"/>
    </location>
</feature>
<gene>
    <name evidence="3" type="ORF">CYMTET_45274</name>
</gene>
<comment type="caution">
    <text evidence="3">The sequence shown here is derived from an EMBL/GenBank/DDBJ whole genome shotgun (WGS) entry which is preliminary data.</text>
</comment>
<feature type="compositionally biased region" description="Acidic residues" evidence="1">
    <location>
        <begin position="2749"/>
        <end position="2758"/>
    </location>
</feature>
<keyword evidence="4" id="KW-1185">Reference proteome</keyword>